<gene>
    <name evidence="1" type="ORF">TCMB3V08_LOCUS260</name>
</gene>
<organism evidence="1">
    <name type="scientific">Timema californicum</name>
    <name type="common">California timema</name>
    <name type="synonym">Walking stick</name>
    <dbReference type="NCBI Taxonomy" id="61474"/>
    <lineage>
        <taxon>Eukaryota</taxon>
        <taxon>Metazoa</taxon>
        <taxon>Ecdysozoa</taxon>
        <taxon>Arthropoda</taxon>
        <taxon>Hexapoda</taxon>
        <taxon>Insecta</taxon>
        <taxon>Pterygota</taxon>
        <taxon>Neoptera</taxon>
        <taxon>Polyneoptera</taxon>
        <taxon>Phasmatodea</taxon>
        <taxon>Timematodea</taxon>
        <taxon>Timematoidea</taxon>
        <taxon>Timematidae</taxon>
        <taxon>Timema</taxon>
    </lineage>
</organism>
<protein>
    <submittedName>
        <fullName evidence="1">(California timema) hypothetical protein</fullName>
    </submittedName>
</protein>
<accession>A0A7R9P2D0</accession>
<evidence type="ECO:0000313" key="1">
    <source>
        <dbReference type="EMBL" id="CAD7567459.1"/>
    </source>
</evidence>
<proteinExistence type="predicted"/>
<sequence length="338" mass="37776">MKCTMGHALFHKSGEYFIQTGEAMGHALFHKSGRPIDNTQLVSIKSDLTYSYVKINYLPRARLISFADLVWTMGRLLRTIVLDSSVRCIHPNEIRTSISSSSAVELNMTRALANYATEAGVEGEDMLSPDGDIGDFGELDPDDLPFLSLMAVPFKPPVRVGAVSFYVLRRYDWCLSSLDTNLIGLVEERDQRIMDSMQQQRRQIERDQRVVEEEVYGRADARKWGVNEIRGEPDVDDGVDVGETPLLEWGCDATDEDVVGVKFLMSDDEAVIVVELGSSGCARRSCWSYVPSVPGPSEETRTTLPHHDRTSLGLHCLALASASWSLPDDWLLEEKITE</sequence>
<dbReference type="EMBL" id="OE179103">
    <property type="protein sequence ID" value="CAD7567459.1"/>
    <property type="molecule type" value="Genomic_DNA"/>
</dbReference>
<name>A0A7R9P2D0_TIMCA</name>
<reference evidence="1" key="1">
    <citation type="submission" date="2020-11" db="EMBL/GenBank/DDBJ databases">
        <authorList>
            <person name="Tran Van P."/>
        </authorList>
    </citation>
    <scope>NUCLEOTIDE SEQUENCE</scope>
</reference>
<dbReference type="AlphaFoldDB" id="A0A7R9P2D0"/>